<evidence type="ECO:0000256" key="1">
    <source>
        <dbReference type="ARBA" id="ARBA00005820"/>
    </source>
</evidence>
<dbReference type="InterPro" id="IPR016032">
    <property type="entry name" value="Sig_transdc_resp-reg_C-effctor"/>
</dbReference>
<comment type="similarity">
    <text evidence="1">Belongs to the AfsR/DnrI/RedD regulatory family.</text>
</comment>
<evidence type="ECO:0000259" key="7">
    <source>
        <dbReference type="PROSITE" id="PS51755"/>
    </source>
</evidence>
<sequence length="1021" mass="110659">MNTARLRFGVLGPLLIEADGAPVRPPRSPILRGLLGVLLVAAGRSVPADRLVELVWRERPDEVNPGSVQVAISRLRQWLRRIDPTPDPSWSLDHDGSGYRLTFADERFGQAVDLGGFRALAAQARAAGDARDRSELLEAALALWRGPLLADLPILDVQDPLLRSVTEEVNAAAADLAAAAAVAGRAGAALDRLAALAEAHPLDERLEAGMVELLAADGRTAEALRRYQTYRESVAEELGVDPGERMQAAYLAALAQDGRTPEALGVSRAPPPVPAQLPPPVPDFTGRDDQVRALTGLLTAREYSPVTVITGMGGVGKTTLALHVAHHLAARFPDGQLYARLRRPDGASVDPAEVLGGFLRAFGLGGQDVPPSLDDRSALLRTVLNGRRVLILLDDASDEGEVRPLLPGTPGCAVMVTSRVPLAGLEGAGRIDLDVFDQEQAVALLARIIGPERVAAEPRAAADVARLCAHMPLAVRIAGTRLARRRHRTLAWLADRLGDAHHRLDELTAGDLAVRASFRLSYLRLPDETRRLFRLLGLLEAPDFAEWVAAALLGGSYRDAQTHLEALVDAQLLVVSGTDANGWTRHRYHDLVRIYARERAVEEEDDAARQAAVQRALGAWLALAERAAEGVPGPCYAPIHGSAPRHELPADVVDQLLADPMAWFDAERAAMAAAVEHACALGLDEYAWDLAASMEKYLDVRSLAQDWVPLHEKAMALCAAKGNRLGEAVLLRGLNDMTTWLSMERPGDAMGTSYDASTRLYRLFAEVDERRGMADALVAQCWGLTARGDSELALETARRALRLAQETDHLGGEARAHHIMGVAYGEGRPEQAAEHLERCLELARLHGNPRFEATAMQFLGAAYCLTGRIENGHALLVGSLRISHALKDHYAEAFSLLYLAKLYAALGDERALPTANSVVYLSRRHNLEHHLADALTVLGQLDLTAGRYTAAITNLEESVRLWRARGWHSFLASTLRLLGQAHRENGEEEAARKAWSEALNVYERLGDTSAATETAALLNER</sequence>
<keyword evidence="9" id="KW-1185">Reference proteome</keyword>
<dbReference type="PANTHER" id="PTHR35807">
    <property type="entry name" value="TRANSCRIPTIONAL REGULATOR REDD-RELATED"/>
    <property type="match status" value="1"/>
</dbReference>
<dbReference type="InterPro" id="IPR011990">
    <property type="entry name" value="TPR-like_helical_dom_sf"/>
</dbReference>
<reference evidence="9" key="1">
    <citation type="journal article" date="2019" name="Int. J. Syst. Evol. Microbiol.">
        <title>The Global Catalogue of Microorganisms (GCM) 10K type strain sequencing project: providing services to taxonomists for standard genome sequencing and annotation.</title>
        <authorList>
            <consortium name="The Broad Institute Genomics Platform"/>
            <consortium name="The Broad Institute Genome Sequencing Center for Infectious Disease"/>
            <person name="Wu L."/>
            <person name="Ma J."/>
        </authorList>
    </citation>
    <scope>NUCLEOTIDE SEQUENCE [LARGE SCALE GENOMIC DNA]</scope>
    <source>
        <strain evidence="9">JCM 16702</strain>
    </source>
</reference>
<dbReference type="SUPFAM" id="SSF48452">
    <property type="entry name" value="TPR-like"/>
    <property type="match status" value="2"/>
</dbReference>
<dbReference type="PROSITE" id="PS51755">
    <property type="entry name" value="OMPR_PHOB"/>
    <property type="match status" value="1"/>
</dbReference>
<dbReference type="Gene3D" id="3.40.50.300">
    <property type="entry name" value="P-loop containing nucleotide triphosphate hydrolases"/>
    <property type="match status" value="1"/>
</dbReference>
<protein>
    <submittedName>
        <fullName evidence="8">BTAD domain-containing putative transcriptional regulator</fullName>
    </submittedName>
</protein>
<dbReference type="Pfam" id="PF00486">
    <property type="entry name" value="Trans_reg_C"/>
    <property type="match status" value="1"/>
</dbReference>
<evidence type="ECO:0000256" key="5">
    <source>
        <dbReference type="PROSITE-ProRule" id="PRU01091"/>
    </source>
</evidence>
<dbReference type="InterPro" id="IPR019734">
    <property type="entry name" value="TPR_rpt"/>
</dbReference>
<dbReference type="SMART" id="SM01043">
    <property type="entry name" value="BTAD"/>
    <property type="match status" value="1"/>
</dbReference>
<dbReference type="SMART" id="SM00862">
    <property type="entry name" value="Trans_reg_C"/>
    <property type="match status" value="1"/>
</dbReference>
<evidence type="ECO:0000256" key="2">
    <source>
        <dbReference type="ARBA" id="ARBA00023015"/>
    </source>
</evidence>
<dbReference type="PANTHER" id="PTHR35807:SF1">
    <property type="entry name" value="TRANSCRIPTIONAL REGULATOR REDD"/>
    <property type="match status" value="1"/>
</dbReference>
<organism evidence="8 9">
    <name type="scientific">Actinomadura miaoliensis</name>
    <dbReference type="NCBI Taxonomy" id="430685"/>
    <lineage>
        <taxon>Bacteria</taxon>
        <taxon>Bacillati</taxon>
        <taxon>Actinomycetota</taxon>
        <taxon>Actinomycetes</taxon>
        <taxon>Streptosporangiales</taxon>
        <taxon>Thermomonosporaceae</taxon>
        <taxon>Actinomadura</taxon>
    </lineage>
</organism>
<dbReference type="EMBL" id="BAAAZG010000052">
    <property type="protein sequence ID" value="GAA4094759.1"/>
    <property type="molecule type" value="Genomic_DNA"/>
</dbReference>
<evidence type="ECO:0000256" key="3">
    <source>
        <dbReference type="ARBA" id="ARBA00023125"/>
    </source>
</evidence>
<evidence type="ECO:0000256" key="4">
    <source>
        <dbReference type="ARBA" id="ARBA00023163"/>
    </source>
</evidence>
<keyword evidence="4" id="KW-0804">Transcription</keyword>
<dbReference type="InterPro" id="IPR001867">
    <property type="entry name" value="OmpR/PhoB-type_DNA-bd"/>
</dbReference>
<evidence type="ECO:0000313" key="9">
    <source>
        <dbReference type="Proteomes" id="UP001500683"/>
    </source>
</evidence>
<evidence type="ECO:0000256" key="6">
    <source>
        <dbReference type="SAM" id="MobiDB-lite"/>
    </source>
</evidence>
<feature type="region of interest" description="Disordered" evidence="6">
    <location>
        <begin position="261"/>
        <end position="284"/>
    </location>
</feature>
<comment type="caution">
    <text evidence="8">The sequence shown here is derived from an EMBL/GenBank/DDBJ whole genome shotgun (WGS) entry which is preliminary data.</text>
</comment>
<dbReference type="InterPro" id="IPR027417">
    <property type="entry name" value="P-loop_NTPase"/>
</dbReference>
<dbReference type="SUPFAM" id="SSF46894">
    <property type="entry name" value="C-terminal effector domain of the bipartite response regulators"/>
    <property type="match status" value="1"/>
</dbReference>
<dbReference type="InterPro" id="IPR002182">
    <property type="entry name" value="NB-ARC"/>
</dbReference>
<dbReference type="Pfam" id="PF00931">
    <property type="entry name" value="NB-ARC"/>
    <property type="match status" value="1"/>
</dbReference>
<evidence type="ECO:0000313" key="8">
    <source>
        <dbReference type="EMBL" id="GAA4094759.1"/>
    </source>
</evidence>
<keyword evidence="2" id="KW-0805">Transcription regulation</keyword>
<dbReference type="SMART" id="SM00028">
    <property type="entry name" value="TPR"/>
    <property type="match status" value="4"/>
</dbReference>
<name>A0ABP7WR80_9ACTN</name>
<feature type="compositionally biased region" description="Pro residues" evidence="6">
    <location>
        <begin position="269"/>
        <end position="282"/>
    </location>
</feature>
<dbReference type="Gene3D" id="1.25.40.10">
    <property type="entry name" value="Tetratricopeptide repeat domain"/>
    <property type="match status" value="3"/>
</dbReference>
<dbReference type="Gene3D" id="1.10.10.10">
    <property type="entry name" value="Winged helix-like DNA-binding domain superfamily/Winged helix DNA-binding domain"/>
    <property type="match status" value="1"/>
</dbReference>
<dbReference type="Proteomes" id="UP001500683">
    <property type="component" value="Unassembled WGS sequence"/>
</dbReference>
<dbReference type="InterPro" id="IPR051677">
    <property type="entry name" value="AfsR-DnrI-RedD_regulator"/>
</dbReference>
<feature type="DNA-binding region" description="OmpR/PhoB-type" evidence="5">
    <location>
        <begin position="1"/>
        <end position="103"/>
    </location>
</feature>
<dbReference type="RefSeq" id="WP_344955626.1">
    <property type="nucleotide sequence ID" value="NZ_BAAAZG010000052.1"/>
</dbReference>
<dbReference type="PRINTS" id="PR00364">
    <property type="entry name" value="DISEASERSIST"/>
</dbReference>
<gene>
    <name evidence="8" type="ORF">GCM10022214_66920</name>
</gene>
<dbReference type="InterPro" id="IPR005158">
    <property type="entry name" value="BTAD"/>
</dbReference>
<dbReference type="Pfam" id="PF13424">
    <property type="entry name" value="TPR_12"/>
    <property type="match status" value="1"/>
</dbReference>
<proteinExistence type="inferred from homology"/>
<keyword evidence="3 5" id="KW-0238">DNA-binding</keyword>
<accession>A0ABP7WR80</accession>
<dbReference type="Pfam" id="PF03704">
    <property type="entry name" value="BTAD"/>
    <property type="match status" value="1"/>
</dbReference>
<feature type="domain" description="OmpR/PhoB-type" evidence="7">
    <location>
        <begin position="1"/>
        <end position="103"/>
    </location>
</feature>
<dbReference type="SUPFAM" id="SSF52540">
    <property type="entry name" value="P-loop containing nucleoside triphosphate hydrolases"/>
    <property type="match status" value="1"/>
</dbReference>
<dbReference type="InterPro" id="IPR036388">
    <property type="entry name" value="WH-like_DNA-bd_sf"/>
</dbReference>